<comment type="caution">
    <text evidence="1">The sequence shown here is derived from an EMBL/GenBank/DDBJ whole genome shotgun (WGS) entry which is preliminary data.</text>
</comment>
<evidence type="ECO:0000313" key="1">
    <source>
        <dbReference type="EMBL" id="KAI4466304.1"/>
    </source>
</evidence>
<sequence>MNKNNKRTANYTKDECWRLVEIVEKFVHVVENKKNDAVTWKQKKRVWHDIYVQFNSCAIYNRTSEQLRSKYETLKKETRRALAENKKGNPSGNRMEPLLEKVRSLMQLSSNGAPSSVDSDIEASTSQQSIKIEVNDINDDTVDQSNLNMELAEINSESNSGGNKWNGCLGGTTDTCEVGQNVEPSIMVTSETELSNIKLRLLQQDFDAKQQRELELHEQLIKLNNQKMEINKLVIEKLNLEIQILKRNS</sequence>
<keyword evidence="2" id="KW-1185">Reference proteome</keyword>
<organism evidence="1 2">
    <name type="scientific">Holotrichia oblita</name>
    <name type="common">Chafer beetle</name>
    <dbReference type="NCBI Taxonomy" id="644536"/>
    <lineage>
        <taxon>Eukaryota</taxon>
        <taxon>Metazoa</taxon>
        <taxon>Ecdysozoa</taxon>
        <taxon>Arthropoda</taxon>
        <taxon>Hexapoda</taxon>
        <taxon>Insecta</taxon>
        <taxon>Pterygota</taxon>
        <taxon>Neoptera</taxon>
        <taxon>Endopterygota</taxon>
        <taxon>Coleoptera</taxon>
        <taxon>Polyphaga</taxon>
        <taxon>Scarabaeiformia</taxon>
        <taxon>Scarabaeidae</taxon>
        <taxon>Melolonthinae</taxon>
        <taxon>Holotrichia</taxon>
    </lineage>
</organism>
<reference evidence="1" key="1">
    <citation type="submission" date="2022-04" db="EMBL/GenBank/DDBJ databases">
        <title>Chromosome-scale genome assembly of Holotrichia oblita Faldermann.</title>
        <authorList>
            <person name="Rongchong L."/>
        </authorList>
    </citation>
    <scope>NUCLEOTIDE SEQUENCE</scope>
    <source>
        <strain evidence="1">81SQS9</strain>
    </source>
</reference>
<name>A0ACB9THN5_HOLOL</name>
<gene>
    <name evidence="1" type="ORF">MML48_3g00002858</name>
</gene>
<protein>
    <submittedName>
        <fullName evidence="1">Myb/sant-like dna-binding domain</fullName>
    </submittedName>
</protein>
<evidence type="ECO:0000313" key="2">
    <source>
        <dbReference type="Proteomes" id="UP001056778"/>
    </source>
</evidence>
<dbReference type="Proteomes" id="UP001056778">
    <property type="component" value="Chromosome 3"/>
</dbReference>
<dbReference type="EMBL" id="CM043017">
    <property type="protein sequence ID" value="KAI4466304.1"/>
    <property type="molecule type" value="Genomic_DNA"/>
</dbReference>
<accession>A0ACB9THN5</accession>
<proteinExistence type="predicted"/>